<evidence type="ECO:0000256" key="2">
    <source>
        <dbReference type="ARBA" id="ARBA00006024"/>
    </source>
</evidence>
<accession>A0A4Y1ZDA4</accession>
<evidence type="ECO:0000256" key="3">
    <source>
        <dbReference type="ARBA" id="ARBA00022723"/>
    </source>
</evidence>
<evidence type="ECO:0000313" key="11">
    <source>
        <dbReference type="Proteomes" id="UP000319716"/>
    </source>
</evidence>
<dbReference type="GO" id="GO:0016787">
    <property type="term" value="F:hydrolase activity"/>
    <property type="evidence" value="ECO:0007669"/>
    <property type="project" value="UniProtKB-KW"/>
</dbReference>
<organism evidence="10 11">
    <name type="scientific">Sporolactobacillus inulinus</name>
    <dbReference type="NCBI Taxonomy" id="2078"/>
    <lineage>
        <taxon>Bacteria</taxon>
        <taxon>Bacillati</taxon>
        <taxon>Bacillota</taxon>
        <taxon>Bacilli</taxon>
        <taxon>Bacillales</taxon>
        <taxon>Sporolactobacillaceae</taxon>
        <taxon>Sporolactobacillus</taxon>
    </lineage>
</organism>
<proteinExistence type="inferred from homology"/>
<dbReference type="GO" id="GO:0016020">
    <property type="term" value="C:membrane"/>
    <property type="evidence" value="ECO:0007669"/>
    <property type="project" value="UniProtKB-SubCell"/>
</dbReference>
<evidence type="ECO:0000256" key="7">
    <source>
        <dbReference type="ARBA" id="ARBA00022967"/>
    </source>
</evidence>
<keyword evidence="10" id="KW-0378">Hydrolase</keyword>
<dbReference type="EMBL" id="BEXB01000019">
    <property type="protein sequence ID" value="GAY76953.1"/>
    <property type="molecule type" value="Genomic_DNA"/>
</dbReference>
<feature type="transmembrane region" description="Helical" evidence="8">
    <location>
        <begin position="87"/>
        <end position="114"/>
    </location>
</feature>
<comment type="similarity">
    <text evidence="2">Belongs to the cation transport ATPase (P-type) (TC 3.A.3) family. Type IB subfamily.</text>
</comment>
<keyword evidence="6" id="KW-0460">Magnesium</keyword>
<name>A0A4Y1ZDA4_9BACL</name>
<gene>
    <name evidence="10" type="ORF">NBRC111894_2507</name>
</gene>
<evidence type="ECO:0000256" key="6">
    <source>
        <dbReference type="ARBA" id="ARBA00022842"/>
    </source>
</evidence>
<evidence type="ECO:0000256" key="4">
    <source>
        <dbReference type="ARBA" id="ARBA00022741"/>
    </source>
</evidence>
<dbReference type="PANTHER" id="PTHR43079:SF1">
    <property type="entry name" value="CADMIUM_ZINC-TRANSPORTING ATPASE HMA1, CHLOROPLASTIC-RELATED"/>
    <property type="match status" value="1"/>
</dbReference>
<dbReference type="InterPro" id="IPR023298">
    <property type="entry name" value="ATPase_P-typ_TM_dom_sf"/>
</dbReference>
<dbReference type="AlphaFoldDB" id="A0A4Y1ZDA4"/>
<dbReference type="SUPFAM" id="SSF81665">
    <property type="entry name" value="Calcium ATPase, transmembrane domain M"/>
    <property type="match status" value="1"/>
</dbReference>
<comment type="subcellular location">
    <subcellularLocation>
        <location evidence="1">Membrane</location>
        <topology evidence="1">Multi-pass membrane protein</topology>
    </subcellularLocation>
</comment>
<dbReference type="EC" id="3.6.3.3" evidence="10"/>
<keyword evidence="8" id="KW-0472">Membrane</keyword>
<evidence type="ECO:0000313" key="10">
    <source>
        <dbReference type="EMBL" id="GAY76953.1"/>
    </source>
</evidence>
<dbReference type="Pfam" id="PF00122">
    <property type="entry name" value="E1-E2_ATPase"/>
    <property type="match status" value="1"/>
</dbReference>
<dbReference type="SUPFAM" id="SSF81653">
    <property type="entry name" value="Calcium ATPase, transduction domain A"/>
    <property type="match status" value="1"/>
</dbReference>
<dbReference type="GO" id="GO:0005524">
    <property type="term" value="F:ATP binding"/>
    <property type="evidence" value="ECO:0007669"/>
    <property type="project" value="UniProtKB-KW"/>
</dbReference>
<dbReference type="GO" id="GO:0046872">
    <property type="term" value="F:metal ion binding"/>
    <property type="evidence" value="ECO:0007669"/>
    <property type="project" value="UniProtKB-KW"/>
</dbReference>
<keyword evidence="8" id="KW-0812">Transmembrane</keyword>
<dbReference type="Proteomes" id="UP000319716">
    <property type="component" value="Unassembled WGS sequence"/>
</dbReference>
<dbReference type="Gene3D" id="2.70.150.10">
    <property type="entry name" value="Calcium-transporting ATPase, cytoplasmic transduction domain A"/>
    <property type="match status" value="1"/>
</dbReference>
<evidence type="ECO:0000256" key="8">
    <source>
        <dbReference type="SAM" id="Phobius"/>
    </source>
</evidence>
<feature type="domain" description="P-type ATPase A" evidence="9">
    <location>
        <begin position="136"/>
        <end position="182"/>
    </location>
</feature>
<keyword evidence="3" id="KW-0479">Metal-binding</keyword>
<comment type="caution">
    <text evidence="10">The sequence shown here is derived from an EMBL/GenBank/DDBJ whole genome shotgun (WGS) entry which is preliminary data.</text>
</comment>
<keyword evidence="8" id="KW-1133">Transmembrane helix</keyword>
<keyword evidence="7" id="KW-1278">Translocase</keyword>
<evidence type="ECO:0000259" key="9">
    <source>
        <dbReference type="Pfam" id="PF00122"/>
    </source>
</evidence>
<keyword evidence="5" id="KW-0067">ATP-binding</keyword>
<feature type="transmembrane region" description="Helical" evidence="8">
    <location>
        <begin position="30"/>
        <end position="49"/>
    </location>
</feature>
<evidence type="ECO:0000256" key="1">
    <source>
        <dbReference type="ARBA" id="ARBA00004141"/>
    </source>
</evidence>
<dbReference type="PANTHER" id="PTHR43079">
    <property type="entry name" value="PROBABLE CADMIUM/ZINC-TRANSPORTING ATPASE HMA1"/>
    <property type="match status" value="1"/>
</dbReference>
<keyword evidence="4" id="KW-0547">Nucleotide-binding</keyword>
<dbReference type="InterPro" id="IPR059000">
    <property type="entry name" value="ATPase_P-type_domA"/>
</dbReference>
<evidence type="ECO:0000256" key="5">
    <source>
        <dbReference type="ARBA" id="ARBA00022840"/>
    </source>
</evidence>
<sequence length="184" mass="19595">MMQEAKLTPAPTGPTSFERVQKICKKHGELIAALAGGLLTLSAYLLGLMQVPLGWLLYPAAYVIGGFYKAKEGIVATVRTRQLNVELLMVTAAIGAACINHWLEGAILIFIFALSGALETYSTAKSTNALAALMKLQPEVARLIAHGQESILPVTKICPGDQILIKPGERIPCDAVIVTGGNNR</sequence>
<reference evidence="10 11" key="1">
    <citation type="submission" date="2017-11" db="EMBL/GenBank/DDBJ databases">
        <title>Draft Genome Sequence of Sporolactobacillus inulinus NBRC 111894 Isolated from Koso, a Japanese Sugar-Vegetable Fermented Beverage.</title>
        <authorList>
            <person name="Chiou T.Y."/>
            <person name="Oshima K."/>
            <person name="Suda W."/>
            <person name="Hattori M."/>
            <person name="Takahashi T."/>
        </authorList>
    </citation>
    <scope>NUCLEOTIDE SEQUENCE [LARGE SCALE GENOMIC DNA]</scope>
    <source>
        <strain evidence="10 11">NBRC111894</strain>
    </source>
</reference>
<dbReference type="InterPro" id="IPR008250">
    <property type="entry name" value="ATPase_P-typ_transduc_dom_A_sf"/>
</dbReference>
<protein>
    <submittedName>
        <fullName evidence="10">Lead, cadmium, zinc and mercury transporting ATPase</fullName>
        <ecNumber evidence="10">3.6.3.3</ecNumber>
    </submittedName>
</protein>
<dbReference type="InterPro" id="IPR051949">
    <property type="entry name" value="Cation_Transport_ATPase"/>
</dbReference>